<dbReference type="Proteomes" id="UP001215034">
    <property type="component" value="Segment"/>
</dbReference>
<evidence type="ECO:0000313" key="2">
    <source>
        <dbReference type="Proteomes" id="UP001215034"/>
    </source>
</evidence>
<gene>
    <name evidence="1" type="ORF">S202_27</name>
</gene>
<dbReference type="InterPro" id="IPR045604">
    <property type="entry name" value="DUF6453"/>
</dbReference>
<dbReference type="EMBL" id="OQ223306">
    <property type="protein sequence ID" value="WET18219.1"/>
    <property type="molecule type" value="Genomic_DNA"/>
</dbReference>
<reference evidence="1" key="1">
    <citation type="submission" date="2023-01" db="EMBL/GenBank/DDBJ databases">
        <authorList>
            <person name="Choi J."/>
            <person name="Chang Y."/>
        </authorList>
    </citation>
    <scope>NUCLEOTIDE SEQUENCE</scope>
</reference>
<proteinExistence type="predicted"/>
<accession>A0AAF0IB61</accession>
<name>A0AAF0IB61_9CAUD</name>
<protein>
    <submittedName>
        <fullName evidence="1">Uncharacterized protein</fullName>
    </submittedName>
</protein>
<evidence type="ECO:0000313" key="1">
    <source>
        <dbReference type="EMBL" id="WET18219.1"/>
    </source>
</evidence>
<dbReference type="Pfam" id="PF20051">
    <property type="entry name" value="DUF6453"/>
    <property type="match status" value="1"/>
</dbReference>
<sequence>MVIMGQGIYINLNDGRPAMEITSGLRAPSWCGPIQADGVDSSGSVFDFGLQMSPGSTAFCLPSQAIYIDDMDYIPEVYYLTSFQKVNDSTGRITVGNFNGHGGRRMRFYGNCYEILPAQAGNQGVLVNDSTNFAAIPNNARLMSAAFVGGIQVNGQAQLPVQGVPFGMWDNPNVTLESDGNTIWCRDANYNGIDDVGASVYVQLVIFNNTPPPPGPGITMSNPAGQIVFSSVRRPFVLGGTMAINDGWQWCGGFFPILRTGTICRVTGGYNNIRYKGVCMSGGNVRSAPGTRVGNYSTQSGARFPFNINISMPIPFTPNMY</sequence>
<organism evidence="1 2">
    <name type="scientific">Shigella phage S2_02</name>
    <dbReference type="NCBI Taxonomy" id="3027007"/>
    <lineage>
        <taxon>Viruses</taxon>
        <taxon>Duplodnaviria</taxon>
        <taxon>Heunggongvirae</taxon>
        <taxon>Uroviricota</taxon>
        <taxon>Caudoviricetes</taxon>
        <taxon>Drexlerviridae</taxon>
        <taxon>Tunavirinae</taxon>
        <taxon>Tunavirus</taxon>
        <taxon>Tunavirus S202</taxon>
    </lineage>
</organism>
<keyword evidence="2" id="KW-1185">Reference proteome</keyword>